<dbReference type="GO" id="GO:0010468">
    <property type="term" value="P:regulation of gene expression"/>
    <property type="evidence" value="ECO:0007669"/>
    <property type="project" value="UniProtKB-ARBA"/>
</dbReference>
<dbReference type="Pfam" id="PF00642">
    <property type="entry name" value="zf-CCCH"/>
    <property type="match status" value="2"/>
</dbReference>
<keyword evidence="9" id="KW-1185">Reference proteome</keyword>
<dbReference type="FunFam" id="4.10.1000.10:FF:000018">
    <property type="entry name" value="Zinc finger protein"/>
    <property type="match status" value="1"/>
</dbReference>
<keyword evidence="1 5" id="KW-0479">Metal-binding</keyword>
<dbReference type="SMART" id="SM00356">
    <property type="entry name" value="ZnF_C3H1"/>
    <property type="match status" value="2"/>
</dbReference>
<feature type="zinc finger region" description="C3H1-type" evidence="5">
    <location>
        <begin position="84"/>
        <end position="112"/>
    </location>
</feature>
<evidence type="ECO:0000259" key="6">
    <source>
        <dbReference type="PROSITE" id="PS50103"/>
    </source>
</evidence>
<dbReference type="Proteomes" id="UP000692954">
    <property type="component" value="Unassembled WGS sequence"/>
</dbReference>
<dbReference type="PROSITE" id="PS50103">
    <property type="entry name" value="ZF_C3H1"/>
    <property type="match status" value="2"/>
</dbReference>
<dbReference type="OrthoDB" id="312601at2759"/>
<feature type="zinc finger region" description="C3H1-type" evidence="5">
    <location>
        <begin position="45"/>
        <end position="73"/>
    </location>
</feature>
<dbReference type="GO" id="GO:0008270">
    <property type="term" value="F:zinc ion binding"/>
    <property type="evidence" value="ECO:0007669"/>
    <property type="project" value="UniProtKB-KW"/>
</dbReference>
<dbReference type="InterPro" id="IPR045877">
    <property type="entry name" value="ZFP36-like"/>
</dbReference>
<dbReference type="AlphaFoldDB" id="A0A8S1KPN0"/>
<protein>
    <recommendedName>
        <fullName evidence="6">C3H1-type domain-containing protein</fullName>
    </recommendedName>
</protein>
<proteinExistence type="predicted"/>
<reference evidence="8" key="1">
    <citation type="submission" date="2021-01" db="EMBL/GenBank/DDBJ databases">
        <authorList>
            <consortium name="Genoscope - CEA"/>
            <person name="William W."/>
        </authorList>
    </citation>
    <scope>NUCLEOTIDE SEQUENCE</scope>
</reference>
<keyword evidence="3 5" id="KW-0863">Zinc-finger</keyword>
<keyword evidence="4 5" id="KW-0862">Zinc</keyword>
<dbReference type="PANTHER" id="PTHR12547:SF18">
    <property type="entry name" value="PROTEIN TIS11"/>
    <property type="match status" value="1"/>
</dbReference>
<evidence type="ECO:0000256" key="5">
    <source>
        <dbReference type="PROSITE-ProRule" id="PRU00723"/>
    </source>
</evidence>
<comment type="caution">
    <text evidence="8">The sequence shown here is derived from an EMBL/GenBank/DDBJ whole genome shotgun (WGS) entry which is preliminary data.</text>
</comment>
<name>A0A8S1KPN0_9CILI</name>
<accession>A0A8S1KPN0</accession>
<gene>
    <name evidence="7" type="ORF">PSON_ATCC_30995.1.T0080495</name>
    <name evidence="8" type="ORF">PSON_ATCC_30995.1.T0080496</name>
</gene>
<evidence type="ECO:0000313" key="8">
    <source>
        <dbReference type="EMBL" id="CAD8054836.1"/>
    </source>
</evidence>
<evidence type="ECO:0000256" key="2">
    <source>
        <dbReference type="ARBA" id="ARBA00022737"/>
    </source>
</evidence>
<dbReference type="PANTHER" id="PTHR12547">
    <property type="entry name" value="CCCH ZINC FINGER/TIS11-RELATED"/>
    <property type="match status" value="1"/>
</dbReference>
<dbReference type="EMBL" id="CAJJDN010000008">
    <property type="protein sequence ID" value="CAD8054834.1"/>
    <property type="molecule type" value="Genomic_DNA"/>
</dbReference>
<feature type="domain" description="C3H1-type" evidence="6">
    <location>
        <begin position="45"/>
        <end position="73"/>
    </location>
</feature>
<evidence type="ECO:0000313" key="7">
    <source>
        <dbReference type="EMBL" id="CAD8054834.1"/>
    </source>
</evidence>
<dbReference type="FunFam" id="4.10.1000.10:FF:000001">
    <property type="entry name" value="zinc finger CCCH domain-containing protein 15-like"/>
    <property type="match status" value="1"/>
</dbReference>
<evidence type="ECO:0000256" key="4">
    <source>
        <dbReference type="ARBA" id="ARBA00022833"/>
    </source>
</evidence>
<keyword evidence="2" id="KW-0677">Repeat</keyword>
<evidence type="ECO:0000256" key="3">
    <source>
        <dbReference type="ARBA" id="ARBA00022771"/>
    </source>
</evidence>
<evidence type="ECO:0000313" key="9">
    <source>
        <dbReference type="Proteomes" id="UP000692954"/>
    </source>
</evidence>
<feature type="domain" description="C3H1-type" evidence="6">
    <location>
        <begin position="84"/>
        <end position="112"/>
    </location>
</feature>
<dbReference type="EMBL" id="CAJJDN010000008">
    <property type="protein sequence ID" value="CAD8054836.1"/>
    <property type="molecule type" value="Genomic_DNA"/>
</dbReference>
<organism evidence="8 9">
    <name type="scientific">Paramecium sonneborni</name>
    <dbReference type="NCBI Taxonomy" id="65129"/>
    <lineage>
        <taxon>Eukaryota</taxon>
        <taxon>Sar</taxon>
        <taxon>Alveolata</taxon>
        <taxon>Ciliophora</taxon>
        <taxon>Intramacronucleata</taxon>
        <taxon>Oligohymenophorea</taxon>
        <taxon>Peniculida</taxon>
        <taxon>Parameciidae</taxon>
        <taxon>Paramecium</taxon>
    </lineage>
</organism>
<evidence type="ECO:0000256" key="1">
    <source>
        <dbReference type="ARBA" id="ARBA00022723"/>
    </source>
</evidence>
<sequence length="159" mass="18464">MNQLISYDEFDSNHSTKSCESISDEYLDEVIPCQQKNKKVSYKVKVKTEICKYWAIEGYCPYGQQCAFAHGKDEVREKTHVPSNYKTKTCKNYSQDGYCCYGERCQFKHPEKKTNKLPTVPYQVLLANINLLFASKSKLQKRSKGLPKLMKNNNNPEKQ</sequence>
<dbReference type="InterPro" id="IPR000571">
    <property type="entry name" value="Znf_CCCH"/>
</dbReference>
<dbReference type="GO" id="GO:0003729">
    <property type="term" value="F:mRNA binding"/>
    <property type="evidence" value="ECO:0007669"/>
    <property type="project" value="InterPro"/>
</dbReference>